<reference evidence="4" key="1">
    <citation type="submission" date="2015-09" db="EMBL/GenBank/DDBJ databases">
        <title>Draft Genome Sequences of Two Novel Amoeba-resistant Intranuclear Bacteria, Candidatus Berkiella cookevillensis and Candidatus Berkiella aquae.</title>
        <authorList>
            <person name="Mehari Y.T."/>
            <person name="Arivett B.A."/>
            <person name="Farone A.L."/>
            <person name="Gunderson J.H."/>
            <person name="Farone M.B."/>
        </authorList>
    </citation>
    <scope>NUCLEOTIDE SEQUENCE [LARGE SCALE GENOMIC DNA]</scope>
    <source>
        <strain evidence="4">CC99</strain>
    </source>
</reference>
<protein>
    <submittedName>
        <fullName evidence="4">Metalloregulation DNA-binding stress protein</fullName>
    </submittedName>
</protein>
<evidence type="ECO:0000256" key="1">
    <source>
        <dbReference type="ARBA" id="ARBA00009497"/>
    </source>
</evidence>
<dbReference type="GO" id="GO:0016722">
    <property type="term" value="F:oxidoreductase activity, acting on metal ions"/>
    <property type="evidence" value="ECO:0007669"/>
    <property type="project" value="InterPro"/>
</dbReference>
<dbReference type="InterPro" id="IPR012347">
    <property type="entry name" value="Ferritin-like"/>
</dbReference>
<dbReference type="GO" id="GO:0003677">
    <property type="term" value="F:DNA binding"/>
    <property type="evidence" value="ECO:0007669"/>
    <property type="project" value="UniProtKB-KW"/>
</dbReference>
<dbReference type="AlphaFoldDB" id="A0A0Q9YSQ2"/>
<dbReference type="RefSeq" id="WP_235528056.1">
    <property type="nucleotide sequence ID" value="NZ_LKHV02000001.1"/>
</dbReference>
<comment type="caution">
    <text evidence="4">The sequence shown here is derived from an EMBL/GenBank/DDBJ whole genome shotgun (WGS) entry which is preliminary data.</text>
</comment>
<dbReference type="CDD" id="cd01043">
    <property type="entry name" value="DPS"/>
    <property type="match status" value="1"/>
</dbReference>
<feature type="domain" description="Ferritin/DPS" evidence="3">
    <location>
        <begin position="11"/>
        <end position="147"/>
    </location>
</feature>
<dbReference type="InterPro" id="IPR009078">
    <property type="entry name" value="Ferritin-like_SF"/>
</dbReference>
<dbReference type="InterPro" id="IPR002177">
    <property type="entry name" value="DPS_DNA-bd"/>
</dbReference>
<dbReference type="PRINTS" id="PR01346">
    <property type="entry name" value="HELNAPAPROT"/>
</dbReference>
<comment type="similarity">
    <text evidence="1 2">Belongs to the Dps family.</text>
</comment>
<gene>
    <name evidence="4" type="primary">mrgA</name>
    <name evidence="4" type="ORF">CC99x_00685</name>
</gene>
<name>A0A0Q9YSQ2_9GAMM</name>
<dbReference type="EMBL" id="LKHV01000002">
    <property type="protein sequence ID" value="KRG19671.1"/>
    <property type="molecule type" value="Genomic_DNA"/>
</dbReference>
<dbReference type="PATRIC" id="fig|1590042.3.peg.702"/>
<dbReference type="SUPFAM" id="SSF47240">
    <property type="entry name" value="Ferritin-like"/>
    <property type="match status" value="1"/>
</dbReference>
<dbReference type="PROSITE" id="PS00819">
    <property type="entry name" value="DPS_2"/>
    <property type="match status" value="1"/>
</dbReference>
<sequence>MKNDAMMPTELKKILADTYALYLKSQNYHWNVEGIHFQSLHSLFEGHYKDLSEAVDEIAERIRALGLKAPGSFKSFDSLKTITDANENATAKEMLEDLVHSHQVIQQNIIAALEVAQQQKDEVTIGLLVDRLEYHEKTLWMLGAHLAE</sequence>
<dbReference type="PANTHER" id="PTHR42932:SF3">
    <property type="entry name" value="DNA PROTECTION DURING STARVATION PROTEIN"/>
    <property type="match status" value="1"/>
</dbReference>
<dbReference type="PROSITE" id="PS00818">
    <property type="entry name" value="DPS_1"/>
    <property type="match status" value="1"/>
</dbReference>
<keyword evidence="4" id="KW-0238">DNA-binding</keyword>
<evidence type="ECO:0000259" key="3">
    <source>
        <dbReference type="Pfam" id="PF00210"/>
    </source>
</evidence>
<dbReference type="GO" id="GO:0008199">
    <property type="term" value="F:ferric iron binding"/>
    <property type="evidence" value="ECO:0007669"/>
    <property type="project" value="InterPro"/>
</dbReference>
<dbReference type="Pfam" id="PF00210">
    <property type="entry name" value="Ferritin"/>
    <property type="match status" value="1"/>
</dbReference>
<evidence type="ECO:0000256" key="2">
    <source>
        <dbReference type="RuleBase" id="RU003875"/>
    </source>
</evidence>
<organism evidence="4">
    <name type="scientific">Candidatus Berkiella cookevillensis</name>
    <dbReference type="NCBI Taxonomy" id="437022"/>
    <lineage>
        <taxon>Bacteria</taxon>
        <taxon>Pseudomonadati</taxon>
        <taxon>Pseudomonadota</taxon>
        <taxon>Gammaproteobacteria</taxon>
        <taxon>Candidatus Berkiellales</taxon>
        <taxon>Candidatus Berkiellaceae</taxon>
        <taxon>Candidatus Berkiella</taxon>
    </lineage>
</organism>
<accession>A0A0Q9YSQ2</accession>
<dbReference type="PIRSF" id="PIRSF005900">
    <property type="entry name" value="Dps"/>
    <property type="match status" value="1"/>
</dbReference>
<proteinExistence type="inferred from homology"/>
<dbReference type="InterPro" id="IPR008331">
    <property type="entry name" value="Ferritin_DPS_dom"/>
</dbReference>
<dbReference type="PANTHER" id="PTHR42932">
    <property type="entry name" value="GENERAL STRESS PROTEIN 20U"/>
    <property type="match status" value="1"/>
</dbReference>
<dbReference type="InterPro" id="IPR023188">
    <property type="entry name" value="DPS_DNA-bd_CS"/>
</dbReference>
<dbReference type="Gene3D" id="1.20.1260.10">
    <property type="match status" value="1"/>
</dbReference>
<evidence type="ECO:0000313" key="4">
    <source>
        <dbReference type="EMBL" id="KRG19671.1"/>
    </source>
</evidence>
<dbReference type="STRING" id="437022.CC99x_00685"/>